<feature type="compositionally biased region" description="Basic and acidic residues" evidence="1">
    <location>
        <begin position="29"/>
        <end position="49"/>
    </location>
</feature>
<accession>A0A9P9G9P2</accession>
<evidence type="ECO:0000256" key="2">
    <source>
        <dbReference type="SAM" id="SignalP"/>
    </source>
</evidence>
<evidence type="ECO:0000313" key="3">
    <source>
        <dbReference type="EMBL" id="KAH7235096.1"/>
    </source>
</evidence>
<organism evidence="3 4">
    <name type="scientific">Fusarium solani</name>
    <name type="common">Filamentous fungus</name>
    <dbReference type="NCBI Taxonomy" id="169388"/>
    <lineage>
        <taxon>Eukaryota</taxon>
        <taxon>Fungi</taxon>
        <taxon>Dikarya</taxon>
        <taxon>Ascomycota</taxon>
        <taxon>Pezizomycotina</taxon>
        <taxon>Sordariomycetes</taxon>
        <taxon>Hypocreomycetidae</taxon>
        <taxon>Hypocreales</taxon>
        <taxon>Nectriaceae</taxon>
        <taxon>Fusarium</taxon>
        <taxon>Fusarium solani species complex</taxon>
    </lineage>
</organism>
<name>A0A9P9G9P2_FUSSL</name>
<evidence type="ECO:0000256" key="1">
    <source>
        <dbReference type="SAM" id="MobiDB-lite"/>
    </source>
</evidence>
<dbReference type="EMBL" id="JAGTJS010000024">
    <property type="protein sequence ID" value="KAH7235096.1"/>
    <property type="molecule type" value="Genomic_DNA"/>
</dbReference>
<dbReference type="AlphaFoldDB" id="A0A9P9G9P2"/>
<feature type="chain" id="PRO_5040466146" description="Secreted protein" evidence="2">
    <location>
        <begin position="20"/>
        <end position="77"/>
    </location>
</feature>
<keyword evidence="2" id="KW-0732">Signal</keyword>
<comment type="caution">
    <text evidence="3">The sequence shown here is derived from an EMBL/GenBank/DDBJ whole genome shotgun (WGS) entry which is preliminary data.</text>
</comment>
<feature type="signal peptide" evidence="2">
    <location>
        <begin position="1"/>
        <end position="19"/>
    </location>
</feature>
<dbReference type="Proteomes" id="UP000736672">
    <property type="component" value="Unassembled WGS sequence"/>
</dbReference>
<protein>
    <recommendedName>
        <fullName evidence="5">Secreted protein</fullName>
    </recommendedName>
</protein>
<evidence type="ECO:0000313" key="4">
    <source>
        <dbReference type="Proteomes" id="UP000736672"/>
    </source>
</evidence>
<sequence length="77" mass="8653">MSFLSRLAHLLLTMPSYHALDRAIPATDKPLEHHQDTIKPPSKRREPIKHNSQHTKIAGGKGPRRASSLILQVATQR</sequence>
<reference evidence="3" key="1">
    <citation type="journal article" date="2021" name="Nat. Commun.">
        <title>Genetic determinants of endophytism in the Arabidopsis root mycobiome.</title>
        <authorList>
            <person name="Mesny F."/>
            <person name="Miyauchi S."/>
            <person name="Thiergart T."/>
            <person name="Pickel B."/>
            <person name="Atanasova L."/>
            <person name="Karlsson M."/>
            <person name="Huettel B."/>
            <person name="Barry K.W."/>
            <person name="Haridas S."/>
            <person name="Chen C."/>
            <person name="Bauer D."/>
            <person name="Andreopoulos W."/>
            <person name="Pangilinan J."/>
            <person name="LaButti K."/>
            <person name="Riley R."/>
            <person name="Lipzen A."/>
            <person name="Clum A."/>
            <person name="Drula E."/>
            <person name="Henrissat B."/>
            <person name="Kohler A."/>
            <person name="Grigoriev I.V."/>
            <person name="Martin F.M."/>
            <person name="Hacquard S."/>
        </authorList>
    </citation>
    <scope>NUCLEOTIDE SEQUENCE</scope>
    <source>
        <strain evidence="3">FSSC 5 MPI-SDFR-AT-0091</strain>
    </source>
</reference>
<proteinExistence type="predicted"/>
<gene>
    <name evidence="3" type="ORF">B0J15DRAFT_503899</name>
</gene>
<keyword evidence="4" id="KW-1185">Reference proteome</keyword>
<evidence type="ECO:0008006" key="5">
    <source>
        <dbReference type="Google" id="ProtNLM"/>
    </source>
</evidence>
<feature type="region of interest" description="Disordered" evidence="1">
    <location>
        <begin position="27"/>
        <end position="67"/>
    </location>
</feature>